<dbReference type="SUPFAM" id="SSF56349">
    <property type="entry name" value="DNA breaking-rejoining enzymes"/>
    <property type="match status" value="1"/>
</dbReference>
<protein>
    <submittedName>
        <fullName evidence="5">Site-specific integrase</fullName>
    </submittedName>
</protein>
<comment type="caution">
    <text evidence="5">The sequence shown here is derived from an EMBL/GenBank/DDBJ whole genome shotgun (WGS) entry which is preliminary data.</text>
</comment>
<dbReference type="PANTHER" id="PTHR30349:SF64">
    <property type="entry name" value="PROPHAGE INTEGRASE INTD-RELATED"/>
    <property type="match status" value="1"/>
</dbReference>
<keyword evidence="3" id="KW-0233">DNA recombination</keyword>
<dbReference type="InterPro" id="IPR025269">
    <property type="entry name" value="SAM-like_dom"/>
</dbReference>
<gene>
    <name evidence="5" type="ORF">ACFS1K_13270</name>
</gene>
<dbReference type="RefSeq" id="WP_251806561.1">
    <property type="nucleotide sequence ID" value="NZ_CP166679.1"/>
</dbReference>
<reference evidence="6" key="1">
    <citation type="journal article" date="2019" name="Int. J. Syst. Evol. Microbiol.">
        <title>The Global Catalogue of Microorganisms (GCM) 10K type strain sequencing project: providing services to taxonomists for standard genome sequencing and annotation.</title>
        <authorList>
            <consortium name="The Broad Institute Genomics Platform"/>
            <consortium name="The Broad Institute Genome Sequencing Center for Infectious Disease"/>
            <person name="Wu L."/>
            <person name="Ma J."/>
        </authorList>
    </citation>
    <scope>NUCLEOTIDE SEQUENCE [LARGE SCALE GENOMIC DNA]</scope>
    <source>
        <strain evidence="6">KCTC 52924</strain>
    </source>
</reference>
<dbReference type="CDD" id="cd01185">
    <property type="entry name" value="INTN1_C_like"/>
    <property type="match status" value="1"/>
</dbReference>
<organism evidence="5 6">
    <name type="scientific">Arenibacter antarcticus</name>
    <dbReference type="NCBI Taxonomy" id="2040469"/>
    <lineage>
        <taxon>Bacteria</taxon>
        <taxon>Pseudomonadati</taxon>
        <taxon>Bacteroidota</taxon>
        <taxon>Flavobacteriia</taxon>
        <taxon>Flavobacteriales</taxon>
        <taxon>Flavobacteriaceae</taxon>
        <taxon>Arenibacter</taxon>
    </lineage>
</organism>
<feature type="domain" description="Tyr recombinase" evidence="4">
    <location>
        <begin position="249"/>
        <end position="430"/>
    </location>
</feature>
<evidence type="ECO:0000313" key="5">
    <source>
        <dbReference type="EMBL" id="MFD2790739.1"/>
    </source>
</evidence>
<dbReference type="Pfam" id="PF13102">
    <property type="entry name" value="Phage_int_SAM_5"/>
    <property type="match status" value="1"/>
</dbReference>
<dbReference type="Gene3D" id="1.10.150.130">
    <property type="match status" value="1"/>
</dbReference>
<dbReference type="EMBL" id="JBHUOK010000030">
    <property type="protein sequence ID" value="MFD2790739.1"/>
    <property type="molecule type" value="Genomic_DNA"/>
</dbReference>
<dbReference type="Gene3D" id="1.10.443.10">
    <property type="entry name" value="Intergrase catalytic core"/>
    <property type="match status" value="1"/>
</dbReference>
<evidence type="ECO:0000259" key="4">
    <source>
        <dbReference type="PROSITE" id="PS51898"/>
    </source>
</evidence>
<keyword evidence="2" id="KW-0238">DNA-binding</keyword>
<proteinExistence type="inferred from homology"/>
<dbReference type="InterPro" id="IPR050090">
    <property type="entry name" value="Tyrosine_recombinase_XerCD"/>
</dbReference>
<dbReference type="Pfam" id="PF17293">
    <property type="entry name" value="Arm-DNA-bind_5"/>
    <property type="match status" value="1"/>
</dbReference>
<name>A0ABW5VIJ1_9FLAO</name>
<dbReference type="Proteomes" id="UP001597532">
    <property type="component" value="Unassembled WGS sequence"/>
</dbReference>
<sequence length="435" mass="50921">MSYLEVASEGIYCVFLLSNFTNLKLPIMLENSRLYVLFFTRKHNRESDKLKLYARVTVGGTRCEYSLNRDLKASLWDNNRKRGKGFSKYVLSLNNYLDQIFAGLYEAHRQLLDEGKVISSALVKARYYGEEEEEGKTLLDLITYHNSTMHTSLKPGTMKNYYSTERCIKKFLEDEYRMEDIPLKKLNYRFIVDFEQYVREYKPATRMGCANNGAMKHMERLKKMSRLGVRLEWLDKDPFINFKLKFNKTERHFLTEREIKLIQETTFKEPSYEMIKDLFVFACYTGLSYIDVKELKTNHLVIGRDGGDWLFTKREKTDEPLKIPLLPIAKKIIEKYKEIPDIKANGQLLPIYSNHMINRTLKDIAKACGIRKNLTFHVARHTFATAITLSNGVPLETVSKLLGHSKLSTTQIYARVLEKKIGEDMQNLMVRLKER</sequence>
<evidence type="ECO:0000256" key="1">
    <source>
        <dbReference type="ARBA" id="ARBA00008857"/>
    </source>
</evidence>
<dbReference type="InterPro" id="IPR035386">
    <property type="entry name" value="Arm-DNA-bind_5"/>
</dbReference>
<dbReference type="PROSITE" id="PS51898">
    <property type="entry name" value="TYR_RECOMBINASE"/>
    <property type="match status" value="1"/>
</dbReference>
<evidence type="ECO:0000313" key="6">
    <source>
        <dbReference type="Proteomes" id="UP001597532"/>
    </source>
</evidence>
<dbReference type="PANTHER" id="PTHR30349">
    <property type="entry name" value="PHAGE INTEGRASE-RELATED"/>
    <property type="match status" value="1"/>
</dbReference>
<comment type="similarity">
    <text evidence="1">Belongs to the 'phage' integrase family.</text>
</comment>
<dbReference type="InterPro" id="IPR010998">
    <property type="entry name" value="Integrase_recombinase_N"/>
</dbReference>
<dbReference type="Pfam" id="PF00589">
    <property type="entry name" value="Phage_integrase"/>
    <property type="match status" value="1"/>
</dbReference>
<evidence type="ECO:0000256" key="2">
    <source>
        <dbReference type="ARBA" id="ARBA00023125"/>
    </source>
</evidence>
<dbReference type="InterPro" id="IPR013762">
    <property type="entry name" value="Integrase-like_cat_sf"/>
</dbReference>
<dbReference type="InterPro" id="IPR011010">
    <property type="entry name" value="DNA_brk_join_enz"/>
</dbReference>
<evidence type="ECO:0000256" key="3">
    <source>
        <dbReference type="ARBA" id="ARBA00023172"/>
    </source>
</evidence>
<accession>A0ABW5VIJ1</accession>
<dbReference type="InterPro" id="IPR002104">
    <property type="entry name" value="Integrase_catalytic"/>
</dbReference>
<keyword evidence="6" id="KW-1185">Reference proteome</keyword>